<sequence>MINVLVGLLILLLYWIRSVRRKDLPPGPTPLPLLGNAHQLFWAYLRGRSHVDVFLDWKKVYGNVYTIYLGPYHCVLICDYQTTFDAFIKSGEDHAGRNNTFIFNNPRNDLGVIFSKGPGWQEQRRFSLKTLRDFGFGRNIMQLRILEEFDYRAERLDKLFDDNDGQPLVMDPRSFFDLMITSIINRILIGYRYDEEHMHLVHTMKHDLDKQFENLTIWDFGWITKHTYKLPLFKQRFEISGRAQEVMFDIFREAVKRRRAELDSGEHQLNFESGGDDYLDAYMIMLERKREKGEFLGWFTDENLAVNLGDLWMAGNMTTLETMQWFLVFCLNNPGIQEKMREEAFSITKGNRHILMTDRPYMPYTNAVVTEVLRCASIFNFNLIHETTHETVVGGYLIPKKTTLTAQISVIMKDEENFKDPEKAYSHLVNLQDPELVKKVIPFSLGKRSCVGESLARAEMFLITSNFVQKYNFSNVDDAAPPTTEEIFCMLFQKRSKRLRMRIQPVVY</sequence>
<evidence type="ECO:0000256" key="7">
    <source>
        <dbReference type="PIRSR" id="PIRSR602401-1"/>
    </source>
</evidence>
<protein>
    <recommendedName>
        <fullName evidence="12">Cytochrome P450</fullName>
    </recommendedName>
</protein>
<keyword evidence="9" id="KW-0732">Signal</keyword>
<evidence type="ECO:0000256" key="4">
    <source>
        <dbReference type="ARBA" id="ARBA00023002"/>
    </source>
</evidence>
<evidence type="ECO:0000256" key="3">
    <source>
        <dbReference type="ARBA" id="ARBA00022723"/>
    </source>
</evidence>
<dbReference type="PANTHER" id="PTHR24300:SF375">
    <property type="entry name" value="CYTOCHROME P450 FAMILY"/>
    <property type="match status" value="1"/>
</dbReference>
<gene>
    <name evidence="10" type="ORF">QR680_016396</name>
</gene>
<keyword evidence="3 7" id="KW-0479">Metal-binding</keyword>
<evidence type="ECO:0000256" key="2">
    <source>
        <dbReference type="ARBA" id="ARBA00010617"/>
    </source>
</evidence>
<dbReference type="Proteomes" id="UP001175271">
    <property type="component" value="Unassembled WGS sequence"/>
</dbReference>
<keyword evidence="5 7" id="KW-0408">Iron</keyword>
<evidence type="ECO:0000256" key="9">
    <source>
        <dbReference type="SAM" id="SignalP"/>
    </source>
</evidence>
<dbReference type="InterPro" id="IPR036396">
    <property type="entry name" value="Cyt_P450_sf"/>
</dbReference>
<keyword evidence="6 8" id="KW-0503">Monooxygenase</keyword>
<dbReference type="SUPFAM" id="SSF48264">
    <property type="entry name" value="Cytochrome P450"/>
    <property type="match status" value="1"/>
</dbReference>
<dbReference type="Pfam" id="PF00067">
    <property type="entry name" value="p450"/>
    <property type="match status" value="1"/>
</dbReference>
<dbReference type="AlphaFoldDB" id="A0AA39HB33"/>
<dbReference type="PRINTS" id="PR00463">
    <property type="entry name" value="EP450I"/>
</dbReference>
<dbReference type="GO" id="GO:0006082">
    <property type="term" value="P:organic acid metabolic process"/>
    <property type="evidence" value="ECO:0007669"/>
    <property type="project" value="TreeGrafter"/>
</dbReference>
<evidence type="ECO:0000256" key="8">
    <source>
        <dbReference type="RuleBase" id="RU000461"/>
    </source>
</evidence>
<reference evidence="10" key="1">
    <citation type="submission" date="2023-06" db="EMBL/GenBank/DDBJ databases">
        <title>Genomic analysis of the entomopathogenic nematode Steinernema hermaphroditum.</title>
        <authorList>
            <person name="Schwarz E.M."/>
            <person name="Heppert J.K."/>
            <person name="Baniya A."/>
            <person name="Schwartz H.T."/>
            <person name="Tan C.-H."/>
            <person name="Antoshechkin I."/>
            <person name="Sternberg P.W."/>
            <person name="Goodrich-Blair H."/>
            <person name="Dillman A.R."/>
        </authorList>
    </citation>
    <scope>NUCLEOTIDE SEQUENCE</scope>
    <source>
        <strain evidence="10">PS9179</strain>
        <tissue evidence="10">Whole animal</tissue>
    </source>
</reference>
<accession>A0AA39HB33</accession>
<organism evidence="10 11">
    <name type="scientific">Steinernema hermaphroditum</name>
    <dbReference type="NCBI Taxonomy" id="289476"/>
    <lineage>
        <taxon>Eukaryota</taxon>
        <taxon>Metazoa</taxon>
        <taxon>Ecdysozoa</taxon>
        <taxon>Nematoda</taxon>
        <taxon>Chromadorea</taxon>
        <taxon>Rhabditida</taxon>
        <taxon>Tylenchina</taxon>
        <taxon>Panagrolaimomorpha</taxon>
        <taxon>Strongyloidoidea</taxon>
        <taxon>Steinernematidae</taxon>
        <taxon>Steinernema</taxon>
    </lineage>
</organism>
<evidence type="ECO:0000256" key="6">
    <source>
        <dbReference type="ARBA" id="ARBA00023033"/>
    </source>
</evidence>
<dbReference type="EMBL" id="JAUCMV010000004">
    <property type="protein sequence ID" value="KAK0402547.1"/>
    <property type="molecule type" value="Genomic_DNA"/>
</dbReference>
<dbReference type="PRINTS" id="PR00385">
    <property type="entry name" value="P450"/>
</dbReference>
<evidence type="ECO:0008006" key="12">
    <source>
        <dbReference type="Google" id="ProtNLM"/>
    </source>
</evidence>
<comment type="similarity">
    <text evidence="2 8">Belongs to the cytochrome P450 family.</text>
</comment>
<keyword evidence="4 8" id="KW-0560">Oxidoreductase</keyword>
<keyword evidence="7 8" id="KW-0349">Heme</keyword>
<dbReference type="Gene3D" id="1.10.630.10">
    <property type="entry name" value="Cytochrome P450"/>
    <property type="match status" value="1"/>
</dbReference>
<dbReference type="GO" id="GO:0016712">
    <property type="term" value="F:oxidoreductase activity, acting on paired donors, with incorporation or reduction of molecular oxygen, reduced flavin or flavoprotein as one donor, and incorporation of one atom of oxygen"/>
    <property type="evidence" value="ECO:0007669"/>
    <property type="project" value="TreeGrafter"/>
</dbReference>
<name>A0AA39HB33_9BILA</name>
<dbReference type="InterPro" id="IPR001128">
    <property type="entry name" value="Cyt_P450"/>
</dbReference>
<dbReference type="FunFam" id="1.10.630.10:FF:000036">
    <property type="entry name" value="CYtochrome P450 family"/>
    <property type="match status" value="1"/>
</dbReference>
<comment type="cofactor">
    <cofactor evidence="1 7">
        <name>heme</name>
        <dbReference type="ChEBI" id="CHEBI:30413"/>
    </cofactor>
</comment>
<dbReference type="PROSITE" id="PS00086">
    <property type="entry name" value="CYTOCHROME_P450"/>
    <property type="match status" value="1"/>
</dbReference>
<dbReference type="InterPro" id="IPR050182">
    <property type="entry name" value="Cytochrome_P450_fam2"/>
</dbReference>
<evidence type="ECO:0000256" key="1">
    <source>
        <dbReference type="ARBA" id="ARBA00001971"/>
    </source>
</evidence>
<proteinExistence type="inferred from homology"/>
<feature type="signal peptide" evidence="9">
    <location>
        <begin position="1"/>
        <end position="21"/>
    </location>
</feature>
<feature type="binding site" description="axial binding residue" evidence="7">
    <location>
        <position position="450"/>
    </location>
    <ligand>
        <name>heme</name>
        <dbReference type="ChEBI" id="CHEBI:30413"/>
    </ligand>
    <ligandPart>
        <name>Fe</name>
        <dbReference type="ChEBI" id="CHEBI:18248"/>
    </ligandPart>
</feature>
<dbReference type="GO" id="GO:0005506">
    <property type="term" value="F:iron ion binding"/>
    <property type="evidence" value="ECO:0007669"/>
    <property type="project" value="InterPro"/>
</dbReference>
<evidence type="ECO:0000256" key="5">
    <source>
        <dbReference type="ARBA" id="ARBA00023004"/>
    </source>
</evidence>
<feature type="chain" id="PRO_5041270103" description="Cytochrome P450" evidence="9">
    <location>
        <begin position="22"/>
        <end position="508"/>
    </location>
</feature>
<keyword evidence="11" id="KW-1185">Reference proteome</keyword>
<evidence type="ECO:0000313" key="11">
    <source>
        <dbReference type="Proteomes" id="UP001175271"/>
    </source>
</evidence>
<dbReference type="CDD" id="cd20617">
    <property type="entry name" value="CYP1_2-like"/>
    <property type="match status" value="1"/>
</dbReference>
<dbReference type="PANTHER" id="PTHR24300">
    <property type="entry name" value="CYTOCHROME P450 508A4-RELATED"/>
    <property type="match status" value="1"/>
</dbReference>
<dbReference type="GO" id="GO:0005737">
    <property type="term" value="C:cytoplasm"/>
    <property type="evidence" value="ECO:0007669"/>
    <property type="project" value="TreeGrafter"/>
</dbReference>
<dbReference type="GO" id="GO:0020037">
    <property type="term" value="F:heme binding"/>
    <property type="evidence" value="ECO:0007669"/>
    <property type="project" value="InterPro"/>
</dbReference>
<dbReference type="GO" id="GO:0006805">
    <property type="term" value="P:xenobiotic metabolic process"/>
    <property type="evidence" value="ECO:0007669"/>
    <property type="project" value="TreeGrafter"/>
</dbReference>
<comment type="caution">
    <text evidence="10">The sequence shown here is derived from an EMBL/GenBank/DDBJ whole genome shotgun (WGS) entry which is preliminary data.</text>
</comment>
<dbReference type="InterPro" id="IPR017972">
    <property type="entry name" value="Cyt_P450_CS"/>
</dbReference>
<evidence type="ECO:0000313" key="10">
    <source>
        <dbReference type="EMBL" id="KAK0402547.1"/>
    </source>
</evidence>
<dbReference type="InterPro" id="IPR002401">
    <property type="entry name" value="Cyt_P450_E_grp-I"/>
</dbReference>